<gene>
    <name evidence="1" type="ORF">ONZ43_g1259</name>
</gene>
<evidence type="ECO:0000313" key="1">
    <source>
        <dbReference type="EMBL" id="KAJ8122583.1"/>
    </source>
</evidence>
<comment type="caution">
    <text evidence="1">The sequence shown here is derived from an EMBL/GenBank/DDBJ whole genome shotgun (WGS) entry which is preliminary data.</text>
</comment>
<accession>A0ACC2J552</accession>
<dbReference type="EMBL" id="JAPESX010000206">
    <property type="protein sequence ID" value="KAJ8122583.1"/>
    <property type="molecule type" value="Genomic_DNA"/>
</dbReference>
<proteinExistence type="predicted"/>
<name>A0ACC2J552_9PEZI</name>
<evidence type="ECO:0000313" key="2">
    <source>
        <dbReference type="Proteomes" id="UP001153334"/>
    </source>
</evidence>
<reference evidence="1" key="1">
    <citation type="submission" date="2022-11" db="EMBL/GenBank/DDBJ databases">
        <title>Genome Sequence of Nemania bipapillata.</title>
        <authorList>
            <person name="Buettner E."/>
        </authorList>
    </citation>
    <scope>NUCLEOTIDE SEQUENCE</scope>
    <source>
        <strain evidence="1">CP14</strain>
    </source>
</reference>
<keyword evidence="2" id="KW-1185">Reference proteome</keyword>
<dbReference type="Proteomes" id="UP001153334">
    <property type="component" value="Unassembled WGS sequence"/>
</dbReference>
<protein>
    <submittedName>
        <fullName evidence="1">Uncharacterized protein</fullName>
    </submittedName>
</protein>
<organism evidence="1 2">
    <name type="scientific">Nemania bipapillata</name>
    <dbReference type="NCBI Taxonomy" id="110536"/>
    <lineage>
        <taxon>Eukaryota</taxon>
        <taxon>Fungi</taxon>
        <taxon>Dikarya</taxon>
        <taxon>Ascomycota</taxon>
        <taxon>Pezizomycotina</taxon>
        <taxon>Sordariomycetes</taxon>
        <taxon>Xylariomycetidae</taxon>
        <taxon>Xylariales</taxon>
        <taxon>Xylariaceae</taxon>
        <taxon>Nemania</taxon>
    </lineage>
</organism>
<sequence length="294" mass="31969">MPHNKNTTAIRSLPFTEQGRRHTIIATLPPTKAQHPLSGPIETANAINASILAVRGVSTTATDNTLYTLAQEVLGNCEIDIAPKSFSSYNTASASTQDNIGTAAISSGDHENSCCMEANTSPCKPDKDSEATCSSSETPVNTFEPFYFFFYGSLQVRNVLHRVIGLRSNIFSRSSCDMSSDEPKETAPFLENASIQGWKIKMWGPYPALVPAAADEAVQGTAWLCDKPEYVPRLCTYESDAYRMAYCDVSVPAADGNGVEVIKNARTFVSDLDDEDLEDGEFDLEGYQKSSLAM</sequence>